<evidence type="ECO:0000256" key="4">
    <source>
        <dbReference type="ARBA" id="ARBA00022723"/>
    </source>
</evidence>
<name>A0ABS7SGP8_9MICO</name>
<dbReference type="InterPro" id="IPR001128">
    <property type="entry name" value="Cyt_P450"/>
</dbReference>
<evidence type="ECO:0000256" key="3">
    <source>
        <dbReference type="ARBA" id="ARBA00022617"/>
    </source>
</evidence>
<comment type="cofactor">
    <cofactor evidence="1">
        <name>heme</name>
        <dbReference type="ChEBI" id="CHEBI:30413"/>
    </cofactor>
</comment>
<sequence length="398" mass="43063">MTDCPFHSPAALPGDSTPTSPSPRFAQWREAGAAAPLRYEDGHEGFVITRHEEARSVLSDPRFTVAHHRSPLRESALVDGVAPGPLDDRGRQAVASTSLLSMDGPQHLRLRRAITRRLSVKAVRTRTAEIEDVVDSVLDEMLAHGAPANLTAHLAQPISVRVHGLALGVPPHLMAEFTRCFVQGAPAQDRHDLLRLALEHRRQEPGDDVFSDLVANPGLDRIEVEGLAFVLSTSGRDTVAYVIATAVVALLTDRAQYEALVADPDLVPTAVEELLRFTPMFLTLFPRTSLQDVQVGDQLVAEGTTVSVSPVGANRDPRRWDDPDALDVSRSARGHLSFGDGPHMCAGQQLARVEIAATVRTLVTRLPGLRLVDAEQLRPGPLANPVATYESGVVTVAW</sequence>
<dbReference type="InterPro" id="IPR002397">
    <property type="entry name" value="Cyt_P450_B"/>
</dbReference>
<dbReference type="Pfam" id="PF00067">
    <property type="entry name" value="p450"/>
    <property type="match status" value="1"/>
</dbReference>
<evidence type="ECO:0000313" key="11">
    <source>
        <dbReference type="Proteomes" id="UP000826651"/>
    </source>
</evidence>
<dbReference type="Proteomes" id="UP000826651">
    <property type="component" value="Unassembled WGS sequence"/>
</dbReference>
<dbReference type="PRINTS" id="PR00359">
    <property type="entry name" value="BP450"/>
</dbReference>
<keyword evidence="3 8" id="KW-0349">Heme</keyword>
<protein>
    <submittedName>
        <fullName evidence="10">Cytochrome P450</fullName>
    </submittedName>
</protein>
<dbReference type="SUPFAM" id="SSF48264">
    <property type="entry name" value="Cytochrome P450"/>
    <property type="match status" value="1"/>
</dbReference>
<keyword evidence="5 8" id="KW-0560">Oxidoreductase</keyword>
<evidence type="ECO:0000256" key="1">
    <source>
        <dbReference type="ARBA" id="ARBA00001971"/>
    </source>
</evidence>
<dbReference type="Gene3D" id="1.10.630.10">
    <property type="entry name" value="Cytochrome P450"/>
    <property type="match status" value="1"/>
</dbReference>
<keyword evidence="6 8" id="KW-0408">Iron</keyword>
<dbReference type="PANTHER" id="PTHR46696:SF5">
    <property type="entry name" value="CYTOCHROME P450 BJ-1"/>
    <property type="match status" value="1"/>
</dbReference>
<proteinExistence type="inferred from homology"/>
<comment type="similarity">
    <text evidence="2 8">Belongs to the cytochrome P450 family.</text>
</comment>
<evidence type="ECO:0000256" key="9">
    <source>
        <dbReference type="SAM" id="MobiDB-lite"/>
    </source>
</evidence>
<comment type="caution">
    <text evidence="10">The sequence shown here is derived from an EMBL/GenBank/DDBJ whole genome shotgun (WGS) entry which is preliminary data.</text>
</comment>
<dbReference type="InterPro" id="IPR017972">
    <property type="entry name" value="Cyt_P450_CS"/>
</dbReference>
<dbReference type="PRINTS" id="PR00385">
    <property type="entry name" value="P450"/>
</dbReference>
<reference evidence="10 11" key="1">
    <citation type="submission" date="2021-04" db="EMBL/GenBank/DDBJ databases">
        <title>Ruania sp. nov., isolated from sandy soil of mangrove forest.</title>
        <authorList>
            <person name="Ge X."/>
            <person name="Huang R."/>
            <person name="Liu W."/>
        </authorList>
    </citation>
    <scope>NUCLEOTIDE SEQUENCE [LARGE SCALE GENOMIC DNA]</scope>
    <source>
        <strain evidence="10 11">N2-46</strain>
    </source>
</reference>
<keyword evidence="7 8" id="KW-0503">Monooxygenase</keyword>
<organism evidence="10 11">
    <name type="scientific">Occultella gossypii</name>
    <dbReference type="NCBI Taxonomy" id="2800820"/>
    <lineage>
        <taxon>Bacteria</taxon>
        <taxon>Bacillati</taxon>
        <taxon>Actinomycetota</taxon>
        <taxon>Actinomycetes</taxon>
        <taxon>Micrococcales</taxon>
        <taxon>Ruaniaceae</taxon>
        <taxon>Occultella</taxon>
    </lineage>
</organism>
<dbReference type="RefSeq" id="WP_223411529.1">
    <property type="nucleotide sequence ID" value="NZ_JAGSHT010000030.1"/>
</dbReference>
<feature type="region of interest" description="Disordered" evidence="9">
    <location>
        <begin position="1"/>
        <end position="22"/>
    </location>
</feature>
<dbReference type="InterPro" id="IPR036396">
    <property type="entry name" value="Cyt_P450_sf"/>
</dbReference>
<dbReference type="PROSITE" id="PS00086">
    <property type="entry name" value="CYTOCHROME_P450"/>
    <property type="match status" value="1"/>
</dbReference>
<dbReference type="EMBL" id="JAGSHT010000030">
    <property type="protein sequence ID" value="MBZ2199530.1"/>
    <property type="molecule type" value="Genomic_DNA"/>
</dbReference>
<accession>A0ABS7SGP8</accession>
<keyword evidence="11" id="KW-1185">Reference proteome</keyword>
<evidence type="ECO:0000256" key="6">
    <source>
        <dbReference type="ARBA" id="ARBA00023004"/>
    </source>
</evidence>
<evidence type="ECO:0000256" key="8">
    <source>
        <dbReference type="RuleBase" id="RU000461"/>
    </source>
</evidence>
<keyword evidence="4 8" id="KW-0479">Metal-binding</keyword>
<evidence type="ECO:0000256" key="5">
    <source>
        <dbReference type="ARBA" id="ARBA00023002"/>
    </source>
</evidence>
<evidence type="ECO:0000256" key="7">
    <source>
        <dbReference type="ARBA" id="ARBA00023033"/>
    </source>
</evidence>
<dbReference type="PANTHER" id="PTHR46696">
    <property type="entry name" value="P450, PUTATIVE (EUROFUNG)-RELATED"/>
    <property type="match status" value="1"/>
</dbReference>
<evidence type="ECO:0000256" key="2">
    <source>
        <dbReference type="ARBA" id="ARBA00010617"/>
    </source>
</evidence>
<evidence type="ECO:0000313" key="10">
    <source>
        <dbReference type="EMBL" id="MBZ2199530.1"/>
    </source>
</evidence>
<gene>
    <name evidence="10" type="ORF">KCQ71_25530</name>
</gene>